<dbReference type="STRING" id="29170.A0A368EWX1"/>
<evidence type="ECO:0000313" key="1">
    <source>
        <dbReference type="EMBL" id="RCN23778.1"/>
    </source>
</evidence>
<accession>A0A368EWX1</accession>
<dbReference type="OrthoDB" id="5843282at2759"/>
<protein>
    <submittedName>
        <fullName evidence="1">Uncharacterized protein</fullName>
    </submittedName>
</protein>
<dbReference type="Proteomes" id="UP000252519">
    <property type="component" value="Unassembled WGS sequence"/>
</dbReference>
<comment type="caution">
    <text evidence="1">The sequence shown here is derived from an EMBL/GenBank/DDBJ whole genome shotgun (WGS) entry which is preliminary data.</text>
</comment>
<keyword evidence="2" id="KW-1185">Reference proteome</keyword>
<proteinExistence type="predicted"/>
<feature type="non-terminal residue" evidence="1">
    <location>
        <position position="313"/>
    </location>
</feature>
<reference evidence="1 2" key="1">
    <citation type="submission" date="2014-10" db="EMBL/GenBank/DDBJ databases">
        <title>Draft genome of the hookworm Ancylostoma caninum.</title>
        <authorList>
            <person name="Mitreva M."/>
        </authorList>
    </citation>
    <scope>NUCLEOTIDE SEQUENCE [LARGE SCALE GENOMIC DNA]</scope>
    <source>
        <strain evidence="1 2">Baltimore</strain>
    </source>
</reference>
<dbReference type="EMBL" id="JOJR01024999">
    <property type="protein sequence ID" value="RCN23778.1"/>
    <property type="molecule type" value="Genomic_DNA"/>
</dbReference>
<sequence>MAILCWMARAMAELGVEQAVHGLSIWVRRVYHADMPFLAAITEIAAARYERSLVLLRNCIEDDTLSETFRGMLKDIRVDVLSRLRHPLFLDAMSCPTEFSLWNEAEKLDGQVPSGIDADSFTRLKQLSMYGKIEPAEISSGITWNLVDTAHRLETKLLQTLRRPEVVSMRENIASMARLVVVTDGGQRLHGRLAALNHIAGSVLRKMSRKGQLDAELNAAVLSDLAASFLTDDGEIGDAGERLRLGRQLTLWAERLGCSNPAQLHLPLAKLARKTGNPMVAGVHLHKASSSPILINNSPVLNSLRVAVQGTKM</sequence>
<name>A0A368EWX1_ANCCA</name>
<gene>
    <name evidence="1" type="ORF">ANCCAN_30534</name>
</gene>
<dbReference type="AlphaFoldDB" id="A0A368EWX1"/>
<evidence type="ECO:0000313" key="2">
    <source>
        <dbReference type="Proteomes" id="UP000252519"/>
    </source>
</evidence>
<organism evidence="1 2">
    <name type="scientific">Ancylostoma caninum</name>
    <name type="common">Dog hookworm</name>
    <dbReference type="NCBI Taxonomy" id="29170"/>
    <lineage>
        <taxon>Eukaryota</taxon>
        <taxon>Metazoa</taxon>
        <taxon>Ecdysozoa</taxon>
        <taxon>Nematoda</taxon>
        <taxon>Chromadorea</taxon>
        <taxon>Rhabditida</taxon>
        <taxon>Rhabditina</taxon>
        <taxon>Rhabditomorpha</taxon>
        <taxon>Strongyloidea</taxon>
        <taxon>Ancylostomatidae</taxon>
        <taxon>Ancylostomatinae</taxon>
        <taxon>Ancylostoma</taxon>
    </lineage>
</organism>